<gene>
    <name evidence="1" type="ORF">Pint_36054</name>
</gene>
<comment type="caution">
    <text evidence="1">The sequence shown here is derived from an EMBL/GenBank/DDBJ whole genome shotgun (WGS) entry which is preliminary data.</text>
</comment>
<organism evidence="1 2">
    <name type="scientific">Pistacia integerrima</name>
    <dbReference type="NCBI Taxonomy" id="434235"/>
    <lineage>
        <taxon>Eukaryota</taxon>
        <taxon>Viridiplantae</taxon>
        <taxon>Streptophyta</taxon>
        <taxon>Embryophyta</taxon>
        <taxon>Tracheophyta</taxon>
        <taxon>Spermatophyta</taxon>
        <taxon>Magnoliopsida</taxon>
        <taxon>eudicotyledons</taxon>
        <taxon>Gunneridae</taxon>
        <taxon>Pentapetalae</taxon>
        <taxon>rosids</taxon>
        <taxon>malvids</taxon>
        <taxon>Sapindales</taxon>
        <taxon>Anacardiaceae</taxon>
        <taxon>Pistacia</taxon>
    </lineage>
</organism>
<evidence type="ECO:0000313" key="1">
    <source>
        <dbReference type="EMBL" id="KAJ0027696.1"/>
    </source>
</evidence>
<sequence>MRTFFTSQGLWEIVNDGRQNPQDTSTLLVVEKEKLNKDIEMDSLALYHIQMAVEDSIFPRISGATILSRLGEFQGSAKVCIVKLQTFGRDLENAKMKDSKTIKEYYSRLREIVNQLRAYGDDIPKKRVVEKLLISLPEKCDPIITTIEEIKDITTFPMTELVGSLEAYAKR</sequence>
<dbReference type="EMBL" id="CM047744">
    <property type="protein sequence ID" value="KAJ0027696.1"/>
    <property type="molecule type" value="Genomic_DNA"/>
</dbReference>
<proteinExistence type="predicted"/>
<protein>
    <submittedName>
        <fullName evidence="1">Uncharacterized protein</fullName>
    </submittedName>
</protein>
<name>A0ACC0Y008_9ROSI</name>
<dbReference type="Proteomes" id="UP001163603">
    <property type="component" value="Chromosome 9"/>
</dbReference>
<accession>A0ACC0Y008</accession>
<evidence type="ECO:0000313" key="2">
    <source>
        <dbReference type="Proteomes" id="UP001163603"/>
    </source>
</evidence>
<reference evidence="2" key="1">
    <citation type="journal article" date="2023" name="G3 (Bethesda)">
        <title>Genome assembly and association tests identify interacting loci associated with vigor, precocity, and sex in interspecific pistachio rootstocks.</title>
        <authorList>
            <person name="Palmer W."/>
            <person name="Jacygrad E."/>
            <person name="Sagayaradj S."/>
            <person name="Cavanaugh K."/>
            <person name="Han R."/>
            <person name="Bertier L."/>
            <person name="Beede B."/>
            <person name="Kafkas S."/>
            <person name="Golino D."/>
            <person name="Preece J."/>
            <person name="Michelmore R."/>
        </authorList>
    </citation>
    <scope>NUCLEOTIDE SEQUENCE [LARGE SCALE GENOMIC DNA]</scope>
</reference>
<keyword evidence="2" id="KW-1185">Reference proteome</keyword>